<accession>A0A1U7H8X9</accession>
<evidence type="ECO:0000259" key="1">
    <source>
        <dbReference type="Pfam" id="PF13340"/>
    </source>
</evidence>
<dbReference type="InterPro" id="IPR025161">
    <property type="entry name" value="IS402-like_dom"/>
</dbReference>
<protein>
    <submittedName>
        <fullName evidence="2">Transposase</fullName>
    </submittedName>
</protein>
<feature type="domain" description="Insertion element IS402-like" evidence="1">
    <location>
        <begin position="12"/>
        <end position="62"/>
    </location>
</feature>
<name>A0A1U7H8X9_9CYAN</name>
<dbReference type="RefSeq" id="WP_073601316.1">
    <property type="nucleotide sequence ID" value="NZ_MRCB01000036.1"/>
</dbReference>
<dbReference type="OrthoDB" id="192297at2"/>
<organism evidence="2 3">
    <name type="scientific">Hydrococcus rivularis NIES-593</name>
    <dbReference type="NCBI Taxonomy" id="1921803"/>
    <lineage>
        <taxon>Bacteria</taxon>
        <taxon>Bacillati</taxon>
        <taxon>Cyanobacteriota</taxon>
        <taxon>Cyanophyceae</taxon>
        <taxon>Pleurocapsales</taxon>
        <taxon>Hydrococcaceae</taxon>
        <taxon>Hydrococcus</taxon>
    </lineage>
</organism>
<dbReference type="AlphaFoldDB" id="A0A1U7H8X9"/>
<sequence length="81" mass="9388">MYQDLAGRFEGLSNLEWKLFEDIFPPEPSRRGKGMPHAPYRQILNSFLYILITGCRWCDIAGGDMWASKSSSYQIRLIMVN</sequence>
<comment type="caution">
    <text evidence="2">The sequence shown here is derived from an EMBL/GenBank/DDBJ whole genome shotgun (WGS) entry which is preliminary data.</text>
</comment>
<proteinExistence type="predicted"/>
<dbReference type="Proteomes" id="UP000186868">
    <property type="component" value="Unassembled WGS sequence"/>
</dbReference>
<evidence type="ECO:0000313" key="2">
    <source>
        <dbReference type="EMBL" id="OKH19876.1"/>
    </source>
</evidence>
<dbReference type="Pfam" id="PF13340">
    <property type="entry name" value="DUF4096"/>
    <property type="match status" value="1"/>
</dbReference>
<reference evidence="2 3" key="1">
    <citation type="submission" date="2016-11" db="EMBL/GenBank/DDBJ databases">
        <title>Draft Genome Sequences of Nine Cyanobacterial Strains from Diverse Habitats.</title>
        <authorList>
            <person name="Zhu T."/>
            <person name="Hou S."/>
            <person name="Lu X."/>
            <person name="Hess W.R."/>
        </authorList>
    </citation>
    <scope>NUCLEOTIDE SEQUENCE [LARGE SCALE GENOMIC DNA]</scope>
    <source>
        <strain evidence="2 3">NIES-593</strain>
    </source>
</reference>
<evidence type="ECO:0000313" key="3">
    <source>
        <dbReference type="Proteomes" id="UP000186868"/>
    </source>
</evidence>
<dbReference type="STRING" id="1921803.NIES593_20255"/>
<gene>
    <name evidence="2" type="ORF">NIES593_20255</name>
</gene>
<keyword evidence="3" id="KW-1185">Reference proteome</keyword>
<dbReference type="EMBL" id="MRCB01000036">
    <property type="protein sequence ID" value="OKH19876.1"/>
    <property type="molecule type" value="Genomic_DNA"/>
</dbReference>